<comment type="caution">
    <text evidence="1">The sequence shown here is derived from an EMBL/GenBank/DDBJ whole genome shotgun (WGS) entry which is preliminary data.</text>
</comment>
<organism evidence="1 2">
    <name type="scientific">Teratosphaeria destructans</name>
    <dbReference type="NCBI Taxonomy" id="418781"/>
    <lineage>
        <taxon>Eukaryota</taxon>
        <taxon>Fungi</taxon>
        <taxon>Dikarya</taxon>
        <taxon>Ascomycota</taxon>
        <taxon>Pezizomycotina</taxon>
        <taxon>Dothideomycetes</taxon>
        <taxon>Dothideomycetidae</taxon>
        <taxon>Mycosphaerellales</taxon>
        <taxon>Teratosphaeriaceae</taxon>
        <taxon>Teratosphaeria</taxon>
    </lineage>
</organism>
<protein>
    <submittedName>
        <fullName evidence="1">Uncharacterized protein</fullName>
    </submittedName>
</protein>
<keyword evidence="2" id="KW-1185">Reference proteome</keyword>
<evidence type="ECO:0000313" key="1">
    <source>
        <dbReference type="EMBL" id="KAH9827735.1"/>
    </source>
</evidence>
<dbReference type="Proteomes" id="UP001138500">
    <property type="component" value="Unassembled WGS sequence"/>
</dbReference>
<dbReference type="AlphaFoldDB" id="A0A9W7SS68"/>
<reference evidence="1 2" key="1">
    <citation type="journal article" date="2018" name="IMA Fungus">
        <title>IMA Genome-F 10: Nine draft genome sequences of Claviceps purpurea s.lat., including C. arundinis, C. humidiphila, and C. cf. spartinae, pseudomolecules for the pitch canker pathogen Fusarium circinatum, draft genome of Davidsoniella eucalypti, Grosmannia galeiformis, Quambalaria eucalypti, and Teratosphaeria destructans.</title>
        <authorList>
            <person name="Wingfield B.D."/>
            <person name="Liu M."/>
            <person name="Nguyen H.D."/>
            <person name="Lane F.A."/>
            <person name="Morgan S.W."/>
            <person name="De Vos L."/>
            <person name="Wilken P.M."/>
            <person name="Duong T.A."/>
            <person name="Aylward J."/>
            <person name="Coetzee M.P."/>
            <person name="Dadej K."/>
            <person name="De Beer Z.W."/>
            <person name="Findlay W."/>
            <person name="Havenga M."/>
            <person name="Kolarik M."/>
            <person name="Menzies J.G."/>
            <person name="Naidoo K."/>
            <person name="Pochopski O."/>
            <person name="Shoukouhi P."/>
            <person name="Santana Q.C."/>
            <person name="Seifert K.A."/>
            <person name="Soal N."/>
            <person name="Steenkamp E.T."/>
            <person name="Tatham C.T."/>
            <person name="van der Nest M.A."/>
            <person name="Wingfield M.J."/>
        </authorList>
    </citation>
    <scope>NUCLEOTIDE SEQUENCE [LARGE SCALE GENOMIC DNA]</scope>
    <source>
        <strain evidence="1">CMW44962</strain>
    </source>
</reference>
<gene>
    <name evidence="1" type="ORF">Tdes44962_MAKER09642</name>
</gene>
<dbReference type="EMBL" id="RIBY02001863">
    <property type="protein sequence ID" value="KAH9827735.1"/>
    <property type="molecule type" value="Genomic_DNA"/>
</dbReference>
<evidence type="ECO:0000313" key="2">
    <source>
        <dbReference type="Proteomes" id="UP001138500"/>
    </source>
</evidence>
<accession>A0A9W7SS68</accession>
<name>A0A9W7SS68_9PEZI</name>
<proteinExistence type="predicted"/>
<sequence length="93" mass="10032">MPGPKTRGGSSATRSLQKLSMARLAWAGLNQNHWLPVSVRLLQARLPRSTYGVVAGWRTELVDDVDGADVIMLDTFVLDVGVAEVDAGPVNMQ</sequence>
<reference evidence="1 2" key="2">
    <citation type="journal article" date="2021" name="Curr. Genet.">
        <title>Genetic response to nitrogen starvation in the aggressive Eucalyptus foliar pathogen Teratosphaeria destructans.</title>
        <authorList>
            <person name="Havenga M."/>
            <person name="Wingfield B.D."/>
            <person name="Wingfield M.J."/>
            <person name="Dreyer L.L."/>
            <person name="Roets F."/>
            <person name="Aylward J."/>
        </authorList>
    </citation>
    <scope>NUCLEOTIDE SEQUENCE [LARGE SCALE GENOMIC DNA]</scope>
    <source>
        <strain evidence="1">CMW44962</strain>
    </source>
</reference>